<evidence type="ECO:0000313" key="1">
    <source>
        <dbReference type="EMBL" id="BBH18706.1"/>
    </source>
</evidence>
<evidence type="ECO:0000313" key="2">
    <source>
        <dbReference type="Proteomes" id="UP000275368"/>
    </source>
</evidence>
<keyword evidence="2" id="KW-1185">Reference proteome</keyword>
<reference evidence="1 2" key="1">
    <citation type="submission" date="2018-11" db="EMBL/GenBank/DDBJ databases">
        <title>Complete genome sequence of Paenibacillus baekrokdamisoli strain KCTC 33723.</title>
        <authorList>
            <person name="Kang S.W."/>
            <person name="Lee K.C."/>
            <person name="Kim K.K."/>
            <person name="Kim J.S."/>
            <person name="Kim D.S."/>
            <person name="Ko S.H."/>
            <person name="Yang S.H."/>
            <person name="Lee J.S."/>
        </authorList>
    </citation>
    <scope>NUCLEOTIDE SEQUENCE [LARGE SCALE GENOMIC DNA]</scope>
    <source>
        <strain evidence="1 2">KCTC 33723</strain>
    </source>
</reference>
<proteinExistence type="predicted"/>
<dbReference type="RefSeq" id="WP_125653170.1">
    <property type="nucleotide sequence ID" value="NZ_AP019308.1"/>
</dbReference>
<dbReference type="OrthoDB" id="7374210at2"/>
<dbReference type="Proteomes" id="UP000275368">
    <property type="component" value="Chromosome"/>
</dbReference>
<accession>A0A3G9IK96</accession>
<name>A0A3G9IK96_9BACL</name>
<dbReference type="KEGG" id="pbk:Back11_00510"/>
<organism evidence="1 2">
    <name type="scientific">Paenibacillus baekrokdamisoli</name>
    <dbReference type="NCBI Taxonomy" id="1712516"/>
    <lineage>
        <taxon>Bacteria</taxon>
        <taxon>Bacillati</taxon>
        <taxon>Bacillota</taxon>
        <taxon>Bacilli</taxon>
        <taxon>Bacillales</taxon>
        <taxon>Paenibacillaceae</taxon>
        <taxon>Paenibacillus</taxon>
    </lineage>
</organism>
<dbReference type="AlphaFoldDB" id="A0A3G9IK96"/>
<gene>
    <name evidence="1" type="ORF">Back11_00510</name>
</gene>
<protein>
    <submittedName>
        <fullName evidence="1">Uncharacterized protein</fullName>
    </submittedName>
</protein>
<sequence>MDERAAVMRLKMEKNFPMNKSRVWEILSDTDRINRAIGLDPVKRGAVAKGTAISRTLKSSALGLLPMEWQEYPFEWTDQEWYEVLRDYSRGPMSTFRSGIHLIDSSYEGQVQTTVQLYSNVSPASPVLLAPIKAIAKKSMKKTPRSLHSV</sequence>
<dbReference type="EMBL" id="AP019308">
    <property type="protein sequence ID" value="BBH18706.1"/>
    <property type="molecule type" value="Genomic_DNA"/>
</dbReference>